<evidence type="ECO:0000313" key="3">
    <source>
        <dbReference type="Proteomes" id="UP000054018"/>
    </source>
</evidence>
<dbReference type="Proteomes" id="UP000054018">
    <property type="component" value="Unassembled WGS sequence"/>
</dbReference>
<reference evidence="2 3" key="1">
    <citation type="submission" date="2014-04" db="EMBL/GenBank/DDBJ databases">
        <authorList>
            <consortium name="DOE Joint Genome Institute"/>
            <person name="Kuo A."/>
            <person name="Kohler A."/>
            <person name="Costa M.D."/>
            <person name="Nagy L.G."/>
            <person name="Floudas D."/>
            <person name="Copeland A."/>
            <person name="Barry K.W."/>
            <person name="Cichocki N."/>
            <person name="Veneault-Fourrey C."/>
            <person name="LaButti K."/>
            <person name="Lindquist E.A."/>
            <person name="Lipzen A."/>
            <person name="Lundell T."/>
            <person name="Morin E."/>
            <person name="Murat C."/>
            <person name="Sun H."/>
            <person name="Tunlid A."/>
            <person name="Henrissat B."/>
            <person name="Grigoriev I.V."/>
            <person name="Hibbett D.S."/>
            <person name="Martin F."/>
            <person name="Nordberg H.P."/>
            <person name="Cantor M.N."/>
            <person name="Hua S.X."/>
        </authorList>
    </citation>
    <scope>NUCLEOTIDE SEQUENCE [LARGE SCALE GENOMIC DNA]</scope>
    <source>
        <strain evidence="2 3">441</strain>
    </source>
</reference>
<accession>A0A0C9YKC1</accession>
<dbReference type="HOGENOM" id="CLU_009487_0_1_1"/>
<dbReference type="OrthoDB" id="4743193at2759"/>
<dbReference type="EMBL" id="KN833838">
    <property type="protein sequence ID" value="KIK17086.1"/>
    <property type="molecule type" value="Genomic_DNA"/>
</dbReference>
<evidence type="ECO:0000259" key="1">
    <source>
        <dbReference type="Pfam" id="PF20231"/>
    </source>
</evidence>
<dbReference type="AlphaFoldDB" id="A0A0C9YKC1"/>
<gene>
    <name evidence="2" type="ORF">PISMIDRAFT_635004</name>
</gene>
<evidence type="ECO:0000313" key="2">
    <source>
        <dbReference type="EMBL" id="KIK17086.1"/>
    </source>
</evidence>
<name>A0A0C9YKC1_9AGAM</name>
<sequence>MNGWNQKSNALQSFLGLFLQSTHTPYQVIDTLAQLGISVSADTISMVVHSLSKESHNSLERLGWSLLAAYAYDNFDVDLKSNVPTVEKSNDSLKHLTLGLMFPLVHGVTLNDLKCSEELWRKSALNLQADEPNSPSKLAWWDLLKLHPKQLDPDSRLSHHDRFNSWLFLVDLCTSGPEYFRQFRSMIQDPQPIEQIPTVKTPIYAAHAMDINNSTVSGNIQAVIELLAQGGIADPTTVLEESVDSDSPDISEYVILVHGDLGTGERLQATQLCRSIECTSWNRLQHIIFIPSLFHLKMACADALWRCFISPMAAREDETSLMHNVAQLCPKETGIYTTKPGFRRIHKLVGHAGTCRRLDCWRVHTAKKGRYNGLEDFASSKPTLDDLQTMANEICRTYVANHQLDRMCRKHESERNLQFENALLLNKYFLLYEELSYAMNSGDIGRVETCIVSWIPILKAIGKHKYASHMTNFLFNVHFVYPLGVWHGVRYHMLINPTSRPRKWRAVDWCVELNNLFTKVIIFMFLKYNL</sequence>
<reference evidence="3" key="2">
    <citation type="submission" date="2015-01" db="EMBL/GenBank/DDBJ databases">
        <title>Evolutionary Origins and Diversification of the Mycorrhizal Mutualists.</title>
        <authorList>
            <consortium name="DOE Joint Genome Institute"/>
            <consortium name="Mycorrhizal Genomics Consortium"/>
            <person name="Kohler A."/>
            <person name="Kuo A."/>
            <person name="Nagy L.G."/>
            <person name="Floudas D."/>
            <person name="Copeland A."/>
            <person name="Barry K.W."/>
            <person name="Cichocki N."/>
            <person name="Veneault-Fourrey C."/>
            <person name="LaButti K."/>
            <person name="Lindquist E.A."/>
            <person name="Lipzen A."/>
            <person name="Lundell T."/>
            <person name="Morin E."/>
            <person name="Murat C."/>
            <person name="Riley R."/>
            <person name="Ohm R."/>
            <person name="Sun H."/>
            <person name="Tunlid A."/>
            <person name="Henrissat B."/>
            <person name="Grigoriev I.V."/>
            <person name="Hibbett D.S."/>
            <person name="Martin F."/>
        </authorList>
    </citation>
    <scope>NUCLEOTIDE SEQUENCE [LARGE SCALE GENOMIC DNA]</scope>
    <source>
        <strain evidence="3">441</strain>
    </source>
</reference>
<dbReference type="Pfam" id="PF20231">
    <property type="entry name" value="DUF6589"/>
    <property type="match status" value="1"/>
</dbReference>
<organism evidence="2 3">
    <name type="scientific">Pisolithus microcarpus 441</name>
    <dbReference type="NCBI Taxonomy" id="765257"/>
    <lineage>
        <taxon>Eukaryota</taxon>
        <taxon>Fungi</taxon>
        <taxon>Dikarya</taxon>
        <taxon>Basidiomycota</taxon>
        <taxon>Agaricomycotina</taxon>
        <taxon>Agaricomycetes</taxon>
        <taxon>Agaricomycetidae</taxon>
        <taxon>Boletales</taxon>
        <taxon>Sclerodermatineae</taxon>
        <taxon>Pisolithaceae</taxon>
        <taxon>Pisolithus</taxon>
    </lineage>
</organism>
<keyword evidence="3" id="KW-1185">Reference proteome</keyword>
<feature type="domain" description="DUF6589" evidence="1">
    <location>
        <begin position="148"/>
        <end position="521"/>
    </location>
</feature>
<protein>
    <recommendedName>
        <fullName evidence="1">DUF6589 domain-containing protein</fullName>
    </recommendedName>
</protein>
<proteinExistence type="predicted"/>
<dbReference type="STRING" id="765257.A0A0C9YKC1"/>
<dbReference type="InterPro" id="IPR046496">
    <property type="entry name" value="DUF6589"/>
</dbReference>